<dbReference type="GeneID" id="13398941"/>
<dbReference type="KEGG" id="ztr:MYCGRDRAFT_105669"/>
<accession>F9XJ66</accession>
<keyword evidence="2" id="KW-1185">Reference proteome</keyword>
<evidence type="ECO:0000313" key="1">
    <source>
        <dbReference type="EMBL" id="EGP84771.1"/>
    </source>
</evidence>
<protein>
    <submittedName>
        <fullName evidence="1">Uncharacterized protein</fullName>
    </submittedName>
</protein>
<dbReference type="AlphaFoldDB" id="F9XJ66"/>
<proteinExistence type="predicted"/>
<dbReference type="EMBL" id="CM001204">
    <property type="protein sequence ID" value="EGP84771.1"/>
    <property type="molecule type" value="Genomic_DNA"/>
</dbReference>
<dbReference type="Proteomes" id="UP000008062">
    <property type="component" value="Chromosome 9"/>
</dbReference>
<evidence type="ECO:0000313" key="2">
    <source>
        <dbReference type="Proteomes" id="UP000008062"/>
    </source>
</evidence>
<dbReference type="HOGENOM" id="CLU_2560054_0_0_1"/>
<gene>
    <name evidence="1" type="ORF">MYCGRDRAFT_105669</name>
</gene>
<reference evidence="1 2" key="1">
    <citation type="journal article" date="2011" name="PLoS Genet.">
        <title>Finished genome of the fungal wheat pathogen Mycosphaerella graminicola reveals dispensome structure, chromosome plasticity, and stealth pathogenesis.</title>
        <authorList>
            <person name="Goodwin S.B."/>
            <person name="Ben M'barek S."/>
            <person name="Dhillon B."/>
            <person name="Wittenberg A.H.J."/>
            <person name="Crane C.F."/>
            <person name="Hane J.K."/>
            <person name="Foster A.J."/>
            <person name="Van der Lee T.A.J."/>
            <person name="Grimwood J."/>
            <person name="Aerts A."/>
            <person name="Antoniw J."/>
            <person name="Bailey A."/>
            <person name="Bluhm B."/>
            <person name="Bowler J."/>
            <person name="Bristow J."/>
            <person name="van der Burgt A."/>
            <person name="Canto-Canche B."/>
            <person name="Churchill A.C.L."/>
            <person name="Conde-Ferraez L."/>
            <person name="Cools H.J."/>
            <person name="Coutinho P.M."/>
            <person name="Csukai M."/>
            <person name="Dehal P."/>
            <person name="De Wit P."/>
            <person name="Donzelli B."/>
            <person name="van de Geest H.C."/>
            <person name="van Ham R.C.H.J."/>
            <person name="Hammond-Kosack K.E."/>
            <person name="Henrissat B."/>
            <person name="Kilian A."/>
            <person name="Kobayashi A.K."/>
            <person name="Koopmann E."/>
            <person name="Kourmpetis Y."/>
            <person name="Kuzniar A."/>
            <person name="Lindquist E."/>
            <person name="Lombard V."/>
            <person name="Maliepaard C."/>
            <person name="Martins N."/>
            <person name="Mehrabi R."/>
            <person name="Nap J.P.H."/>
            <person name="Ponomarenko A."/>
            <person name="Rudd J.J."/>
            <person name="Salamov A."/>
            <person name="Schmutz J."/>
            <person name="Schouten H.J."/>
            <person name="Shapiro H."/>
            <person name="Stergiopoulos I."/>
            <person name="Torriani S.F.F."/>
            <person name="Tu H."/>
            <person name="de Vries R.P."/>
            <person name="Waalwijk C."/>
            <person name="Ware S.B."/>
            <person name="Wiebenga A."/>
            <person name="Zwiers L.-H."/>
            <person name="Oliver R.P."/>
            <person name="Grigoriev I.V."/>
            <person name="Kema G.H.J."/>
        </authorList>
    </citation>
    <scope>NUCLEOTIDE SEQUENCE [LARGE SCALE GENOMIC DNA]</scope>
    <source>
        <strain evidence="2">CBS 115943 / IPO323</strain>
    </source>
</reference>
<dbReference type="RefSeq" id="XP_003849795.1">
    <property type="nucleotide sequence ID" value="XM_003849747.1"/>
</dbReference>
<dbReference type="InParanoid" id="F9XJ66"/>
<organism evidence="1 2">
    <name type="scientific">Zymoseptoria tritici (strain CBS 115943 / IPO323)</name>
    <name type="common">Speckled leaf blotch fungus</name>
    <name type="synonym">Septoria tritici</name>
    <dbReference type="NCBI Taxonomy" id="336722"/>
    <lineage>
        <taxon>Eukaryota</taxon>
        <taxon>Fungi</taxon>
        <taxon>Dikarya</taxon>
        <taxon>Ascomycota</taxon>
        <taxon>Pezizomycotina</taxon>
        <taxon>Dothideomycetes</taxon>
        <taxon>Dothideomycetidae</taxon>
        <taxon>Mycosphaerellales</taxon>
        <taxon>Mycosphaerellaceae</taxon>
        <taxon>Zymoseptoria</taxon>
    </lineage>
</organism>
<name>F9XJ66_ZYMTI</name>
<sequence>MRRRYTMVSLLSSVFRQPHCSLIGKQAGTGLLLRCQVHDIARGKQKVPAHSQRALDKGTGFNKDAVVVVSLPSLHYHSPLLS</sequence>